<protein>
    <submittedName>
        <fullName evidence="1">Uncharacterized protein YndB with AHSA1/START domain</fullName>
    </submittedName>
</protein>
<gene>
    <name evidence="1" type="ORF">JOC83_001633</name>
</gene>
<dbReference type="SUPFAM" id="SSF55961">
    <property type="entry name" value="Bet v1-like"/>
    <property type="match status" value="1"/>
</dbReference>
<dbReference type="RefSeq" id="WP_205186093.1">
    <property type="nucleotide sequence ID" value="NZ_JAFBFC010000003.1"/>
</dbReference>
<evidence type="ECO:0000313" key="2">
    <source>
        <dbReference type="Proteomes" id="UP000809829"/>
    </source>
</evidence>
<dbReference type="EMBL" id="JAFBFC010000003">
    <property type="protein sequence ID" value="MBM7702786.1"/>
    <property type="molecule type" value="Genomic_DNA"/>
</dbReference>
<dbReference type="InterPro" id="IPR023393">
    <property type="entry name" value="START-like_dom_sf"/>
</dbReference>
<dbReference type="InterPro" id="IPR019587">
    <property type="entry name" value="Polyketide_cyclase/dehydratase"/>
</dbReference>
<accession>A0ABS2QTI9</accession>
<organism evidence="1 2">
    <name type="scientific">Priestia iocasae</name>
    <dbReference type="NCBI Taxonomy" id="2291674"/>
    <lineage>
        <taxon>Bacteria</taxon>
        <taxon>Bacillati</taxon>
        <taxon>Bacillota</taxon>
        <taxon>Bacilli</taxon>
        <taxon>Bacillales</taxon>
        <taxon>Bacillaceae</taxon>
        <taxon>Priestia</taxon>
    </lineage>
</organism>
<name>A0ABS2QTI9_9BACI</name>
<dbReference type="Pfam" id="PF10604">
    <property type="entry name" value="Polyketide_cyc2"/>
    <property type="match status" value="1"/>
</dbReference>
<proteinExistence type="predicted"/>
<evidence type="ECO:0000313" key="1">
    <source>
        <dbReference type="EMBL" id="MBM7702786.1"/>
    </source>
</evidence>
<dbReference type="Proteomes" id="UP000809829">
    <property type="component" value="Unassembled WGS sequence"/>
</dbReference>
<keyword evidence="2" id="KW-1185">Reference proteome</keyword>
<sequence>MKYTIEMVINASQEDVFAAINEDDQIKEWNSIFVENRYESEEDRYTYKPGTKYTSITKVGKKEYAFEAVLLEYEAPYRTTVQSVTKEGISTATYVCEPLAANRTRVVLDFEVEPSNFYYKIMIKLFGWITKGIYMEQFESLKEYLESLY</sequence>
<dbReference type="Gene3D" id="3.30.530.20">
    <property type="match status" value="1"/>
</dbReference>
<comment type="caution">
    <text evidence="1">The sequence shown here is derived from an EMBL/GenBank/DDBJ whole genome shotgun (WGS) entry which is preliminary data.</text>
</comment>
<reference evidence="1 2" key="1">
    <citation type="submission" date="2021-01" db="EMBL/GenBank/DDBJ databases">
        <title>Genomic Encyclopedia of Type Strains, Phase IV (KMG-IV): sequencing the most valuable type-strain genomes for metagenomic binning, comparative biology and taxonomic classification.</title>
        <authorList>
            <person name="Goeker M."/>
        </authorList>
    </citation>
    <scope>NUCLEOTIDE SEQUENCE [LARGE SCALE GENOMIC DNA]</scope>
    <source>
        <strain evidence="1 2">DSM 104297</strain>
    </source>
</reference>
<dbReference type="CDD" id="cd07812">
    <property type="entry name" value="SRPBCC"/>
    <property type="match status" value="1"/>
</dbReference>